<evidence type="ECO:0000313" key="3">
    <source>
        <dbReference type="Proteomes" id="UP000315003"/>
    </source>
</evidence>
<feature type="compositionally biased region" description="Basic residues" evidence="1">
    <location>
        <begin position="133"/>
        <end position="151"/>
    </location>
</feature>
<accession>A0A517SVB7</accession>
<organism evidence="2 3">
    <name type="scientific">Stieleria bergensis</name>
    <dbReference type="NCBI Taxonomy" id="2528025"/>
    <lineage>
        <taxon>Bacteria</taxon>
        <taxon>Pseudomonadati</taxon>
        <taxon>Planctomycetota</taxon>
        <taxon>Planctomycetia</taxon>
        <taxon>Pirellulales</taxon>
        <taxon>Pirellulaceae</taxon>
        <taxon>Stieleria</taxon>
    </lineage>
</organism>
<keyword evidence="3" id="KW-1185">Reference proteome</keyword>
<dbReference type="Proteomes" id="UP000315003">
    <property type="component" value="Chromosome"/>
</dbReference>
<feature type="compositionally biased region" description="Polar residues" evidence="1">
    <location>
        <begin position="152"/>
        <end position="162"/>
    </location>
</feature>
<feature type="region of interest" description="Disordered" evidence="1">
    <location>
        <begin position="87"/>
        <end position="108"/>
    </location>
</feature>
<name>A0A517SVB7_9BACT</name>
<gene>
    <name evidence="2" type="ORF">SV7mr_25920</name>
</gene>
<evidence type="ECO:0000256" key="1">
    <source>
        <dbReference type="SAM" id="MobiDB-lite"/>
    </source>
</evidence>
<sequence length="162" mass="17899">MQQVALALPTQRPIASVEHLRRAGLEAEFSSANRIWETHHGCQRDSIERIVIAHHFRTPKVFYSIAQGRAAHPGDRLAIVAKPGINHEGREEHEGGNHNHPPGTVPSLECLNAEGVLFHSPGSRSAPWGQAGNRRKTGKKPRRTRRARKRGSQSSSGDCFQS</sequence>
<protein>
    <submittedName>
        <fullName evidence="2">Uncharacterized protein</fullName>
    </submittedName>
</protein>
<proteinExistence type="predicted"/>
<evidence type="ECO:0000313" key="2">
    <source>
        <dbReference type="EMBL" id="QDT60075.1"/>
    </source>
</evidence>
<dbReference type="EMBL" id="CP036272">
    <property type="protein sequence ID" value="QDT60075.1"/>
    <property type="molecule type" value="Genomic_DNA"/>
</dbReference>
<feature type="compositionally biased region" description="Basic and acidic residues" evidence="1">
    <location>
        <begin position="87"/>
        <end position="97"/>
    </location>
</feature>
<dbReference type="AlphaFoldDB" id="A0A517SVB7"/>
<feature type="region of interest" description="Disordered" evidence="1">
    <location>
        <begin position="121"/>
        <end position="162"/>
    </location>
</feature>
<reference evidence="2 3" key="1">
    <citation type="submission" date="2019-02" db="EMBL/GenBank/DDBJ databases">
        <title>Deep-cultivation of Planctomycetes and their phenomic and genomic characterization uncovers novel biology.</title>
        <authorList>
            <person name="Wiegand S."/>
            <person name="Jogler M."/>
            <person name="Boedeker C."/>
            <person name="Pinto D."/>
            <person name="Vollmers J."/>
            <person name="Rivas-Marin E."/>
            <person name="Kohn T."/>
            <person name="Peeters S.H."/>
            <person name="Heuer A."/>
            <person name="Rast P."/>
            <person name="Oberbeckmann S."/>
            <person name="Bunk B."/>
            <person name="Jeske O."/>
            <person name="Meyerdierks A."/>
            <person name="Storesund J.E."/>
            <person name="Kallscheuer N."/>
            <person name="Luecker S."/>
            <person name="Lage O.M."/>
            <person name="Pohl T."/>
            <person name="Merkel B.J."/>
            <person name="Hornburger P."/>
            <person name="Mueller R.-W."/>
            <person name="Bruemmer F."/>
            <person name="Labrenz M."/>
            <person name="Spormann A.M."/>
            <person name="Op den Camp H."/>
            <person name="Overmann J."/>
            <person name="Amann R."/>
            <person name="Jetten M.S.M."/>
            <person name="Mascher T."/>
            <person name="Medema M.H."/>
            <person name="Devos D.P."/>
            <person name="Kaster A.-K."/>
            <person name="Ovreas L."/>
            <person name="Rohde M."/>
            <person name="Galperin M.Y."/>
            <person name="Jogler C."/>
        </authorList>
    </citation>
    <scope>NUCLEOTIDE SEQUENCE [LARGE SCALE GENOMIC DNA]</scope>
    <source>
        <strain evidence="2 3">SV_7m_r</strain>
    </source>
</reference>